<proteinExistence type="predicted"/>
<organism evidence="3">
    <name type="scientific">Cladocopium goreaui</name>
    <dbReference type="NCBI Taxonomy" id="2562237"/>
    <lineage>
        <taxon>Eukaryota</taxon>
        <taxon>Sar</taxon>
        <taxon>Alveolata</taxon>
        <taxon>Dinophyceae</taxon>
        <taxon>Suessiales</taxon>
        <taxon>Symbiodiniaceae</taxon>
        <taxon>Cladocopium</taxon>
    </lineage>
</organism>
<comment type="caution">
    <text evidence="3">The sequence shown here is derived from an EMBL/GenBank/DDBJ whole genome shotgun (WGS) entry which is preliminary data.</text>
</comment>
<dbReference type="InterPro" id="IPR052353">
    <property type="entry name" value="Benzoxazolinone_Detox_Enz"/>
</dbReference>
<evidence type="ECO:0000313" key="3">
    <source>
        <dbReference type="EMBL" id="CAI3977194.1"/>
    </source>
</evidence>
<dbReference type="EMBL" id="CAMXCT030000325">
    <property type="protein sequence ID" value="CAL4764506.1"/>
    <property type="molecule type" value="Genomic_DNA"/>
</dbReference>
<dbReference type="GO" id="GO:0003824">
    <property type="term" value="F:catalytic activity"/>
    <property type="evidence" value="ECO:0007669"/>
    <property type="project" value="InterPro"/>
</dbReference>
<keyword evidence="1" id="KW-1133">Transmembrane helix</keyword>
<name>A0A9P1FHF7_9DINO</name>
<keyword evidence="1" id="KW-0812">Transmembrane</keyword>
<dbReference type="EMBL" id="CAMXCT020000325">
    <property type="protein sequence ID" value="CAL1130569.1"/>
    <property type="molecule type" value="Genomic_DNA"/>
</dbReference>
<dbReference type="AlphaFoldDB" id="A0A9P1FHF7"/>
<dbReference type="PANTHER" id="PTHR30212:SF2">
    <property type="entry name" value="PROTEIN YIIM"/>
    <property type="match status" value="1"/>
</dbReference>
<keyword evidence="5" id="KW-1185">Reference proteome</keyword>
<evidence type="ECO:0000313" key="4">
    <source>
        <dbReference type="EMBL" id="CAL4764506.1"/>
    </source>
</evidence>
<dbReference type="SUPFAM" id="SSF50800">
    <property type="entry name" value="PK beta-barrel domain-like"/>
    <property type="match status" value="1"/>
</dbReference>
<dbReference type="Gene3D" id="2.40.33.20">
    <property type="entry name" value="PK beta-barrel domain-like"/>
    <property type="match status" value="1"/>
</dbReference>
<protein>
    <submittedName>
        <fullName evidence="4">Uncharacterized protein HI_0278</fullName>
    </submittedName>
</protein>
<evidence type="ECO:0000256" key="1">
    <source>
        <dbReference type="SAM" id="Phobius"/>
    </source>
</evidence>
<dbReference type="GO" id="GO:0030170">
    <property type="term" value="F:pyridoxal phosphate binding"/>
    <property type="evidence" value="ECO:0007669"/>
    <property type="project" value="InterPro"/>
</dbReference>
<dbReference type="InterPro" id="IPR011037">
    <property type="entry name" value="Pyrv_Knase-like_insert_dom_sf"/>
</dbReference>
<dbReference type="GO" id="GO:0030151">
    <property type="term" value="F:molybdenum ion binding"/>
    <property type="evidence" value="ECO:0007669"/>
    <property type="project" value="InterPro"/>
</dbReference>
<dbReference type="Proteomes" id="UP001152797">
    <property type="component" value="Unassembled WGS sequence"/>
</dbReference>
<feature type="transmembrane region" description="Helical" evidence="1">
    <location>
        <begin position="293"/>
        <end position="310"/>
    </location>
</feature>
<dbReference type="Pfam" id="PF03473">
    <property type="entry name" value="MOSC"/>
    <property type="match status" value="1"/>
</dbReference>
<reference evidence="3" key="1">
    <citation type="submission" date="2022-10" db="EMBL/GenBank/DDBJ databases">
        <authorList>
            <person name="Chen Y."/>
            <person name="Dougan E. K."/>
            <person name="Chan C."/>
            <person name="Rhodes N."/>
            <person name="Thang M."/>
        </authorList>
    </citation>
    <scope>NUCLEOTIDE SEQUENCE</scope>
</reference>
<evidence type="ECO:0000259" key="2">
    <source>
        <dbReference type="PROSITE" id="PS51340"/>
    </source>
</evidence>
<evidence type="ECO:0000313" key="5">
    <source>
        <dbReference type="Proteomes" id="UP001152797"/>
    </source>
</evidence>
<feature type="domain" description="MOSC" evidence="2">
    <location>
        <begin position="37"/>
        <end position="200"/>
    </location>
</feature>
<reference evidence="4 5" key="2">
    <citation type="submission" date="2024-05" db="EMBL/GenBank/DDBJ databases">
        <authorList>
            <person name="Chen Y."/>
            <person name="Shah S."/>
            <person name="Dougan E. K."/>
            <person name="Thang M."/>
            <person name="Chan C."/>
        </authorList>
    </citation>
    <scope>NUCLEOTIDE SEQUENCE [LARGE SCALE GENOMIC DNA]</scope>
</reference>
<dbReference type="PANTHER" id="PTHR30212">
    <property type="entry name" value="PROTEIN YIIM"/>
    <property type="match status" value="1"/>
</dbReference>
<gene>
    <name evidence="3" type="ORF">C1SCF055_LOCUS5350</name>
</gene>
<dbReference type="InterPro" id="IPR005302">
    <property type="entry name" value="MoCF_Sase_C"/>
</dbReference>
<accession>A0A9P1FHF7</accession>
<sequence length="320" mass="35585">MAALPSARVSRVLLREATKADLDPSAKDDGHPTFERIDFSSAVPVDLLGLRGSMAFNSSTRYELNGGHLENAGDRAVLVQTKGNLQRLLKAGLKLEQQLSEAQLQPGCFGENLFVDGESFDAATLCVGDVLRGWRDDRPTELRLQIASPRCPCGKVDEKLGKTCTLNGVRAHCARTGLAGFFLRTLSKGDIQDGDVLKVVERPHPEWTLSRVSHLIYGNDKAVMQYLLRSRKAAKDLKTPVILREEFMGSQSELEELATLEALAIFEWREYLVQMLGQAPIGRYKAKSRRRSPAKWILVAVISVTALAVLRRRKRDWLSC</sequence>
<dbReference type="OrthoDB" id="5390at2759"/>
<dbReference type="PROSITE" id="PS51340">
    <property type="entry name" value="MOSC"/>
    <property type="match status" value="1"/>
</dbReference>
<keyword evidence="1" id="KW-0472">Membrane</keyword>
<dbReference type="EMBL" id="CAMXCT010000325">
    <property type="protein sequence ID" value="CAI3977194.1"/>
    <property type="molecule type" value="Genomic_DNA"/>
</dbReference>